<reference evidence="4 5" key="1">
    <citation type="journal article" date="2015" name="PLoS Pathog.">
        <title>Leptomonas seymouri: Adaptations to the Dixenous Life Cycle Analyzed by Genome Sequencing, Transcriptome Profiling and Co-infection with Leishmania donovani.</title>
        <authorList>
            <person name="Kraeva N."/>
            <person name="Butenko A."/>
            <person name="Hlavacova J."/>
            <person name="Kostygov A."/>
            <person name="Myskova J."/>
            <person name="Grybchuk D."/>
            <person name="Lestinova T."/>
            <person name="Votypka J."/>
            <person name="Volf P."/>
            <person name="Opperdoes F."/>
            <person name="Flegontov P."/>
            <person name="Lukes J."/>
            <person name="Yurchenko V."/>
        </authorList>
    </citation>
    <scope>NUCLEOTIDE SEQUENCE [LARGE SCALE GENOMIC DNA]</scope>
    <source>
        <strain evidence="4 5">ATCC 30220</strain>
    </source>
</reference>
<dbReference type="AlphaFoldDB" id="A0A0N1ILM2"/>
<dbReference type="Proteomes" id="UP000038009">
    <property type="component" value="Unassembled WGS sequence"/>
</dbReference>
<evidence type="ECO:0000313" key="4">
    <source>
        <dbReference type="EMBL" id="KPI87971.1"/>
    </source>
</evidence>
<sequence>MERFADQRRRGAMAAFLAALLPLLLLSSTTASAAPTRESHLRCSPVEAEPYGTINCVIHVRDSFLEPTMNFNPAQFTVVTRASNNAAVVTMSEMARGTDITTVVFSLTASTGTDLSIRVFLRDTAAVSTGTAVAEIRGSGIAVSILSWPASYMGALTCDATSPGLSLRGSTLCRAPLYDANNAASVLHSSDVIFSEANVLGSFSFVSGTRELVFLFTAPASIPVVVSTFALKARIRRQDIAANPSCVQSIQVPLLYPEAMALAAHTGVRCATETRPITCSVTAADAQGPVAFNPSQFRIRIERLMGGDSTSSGASPRYWLDTTHTLALTVRRSETRPWVGVLQWEPKIRDSIFEARLRVLASADGAEITGSGSSLSPNAADAAGSPFPFTNGVVPNSQSVTLRGCRTSVIASGNTTVCFIDLANNVAGDPAYYIISTAHQSSSVTNLTYVDNDELLHCRSLWFTYRSPASLAVRVDDYISVAIYTDFERTPSSLVTAMNVPYRLNVFPVTSGSGHDASLGSSVISIVVAGLFFYGGVLVSGVYLIVRRSRKAARIRLERALKARRADMEMAKRSGGNGAGGVDAMGGAPTFMGAAATDVTLTSAGISAGTAQAEGSLNRSNSAVVHMAPPSVTAGGQSGMDVDGAASNRNTTPPPMAPTAVVSNAAVVQERFHSESD</sequence>
<keyword evidence="2" id="KW-0472">Membrane</keyword>
<dbReference type="VEuPathDB" id="TriTrypDB:Lsey_0067_0240"/>
<dbReference type="EMBL" id="LJSK01000067">
    <property type="protein sequence ID" value="KPI87971.1"/>
    <property type="molecule type" value="Genomic_DNA"/>
</dbReference>
<keyword evidence="2" id="KW-1133">Transmembrane helix</keyword>
<comment type="caution">
    <text evidence="4">The sequence shown here is derived from an EMBL/GenBank/DDBJ whole genome shotgun (WGS) entry which is preliminary data.</text>
</comment>
<protein>
    <submittedName>
        <fullName evidence="4">Uncharacterized protein</fullName>
    </submittedName>
</protein>
<name>A0A0N1ILM2_LEPSE</name>
<accession>A0A0N1ILM2</accession>
<evidence type="ECO:0000313" key="5">
    <source>
        <dbReference type="Proteomes" id="UP000038009"/>
    </source>
</evidence>
<evidence type="ECO:0000256" key="2">
    <source>
        <dbReference type="SAM" id="Phobius"/>
    </source>
</evidence>
<feature type="signal peptide" evidence="3">
    <location>
        <begin position="1"/>
        <end position="33"/>
    </location>
</feature>
<dbReference type="OMA" id="FNATHFR"/>
<proteinExistence type="predicted"/>
<evidence type="ECO:0000256" key="1">
    <source>
        <dbReference type="SAM" id="MobiDB-lite"/>
    </source>
</evidence>
<keyword evidence="5" id="KW-1185">Reference proteome</keyword>
<gene>
    <name evidence="4" type="ORF">ABL78_2962</name>
</gene>
<feature type="transmembrane region" description="Helical" evidence="2">
    <location>
        <begin position="523"/>
        <end position="546"/>
    </location>
</feature>
<keyword evidence="2" id="KW-0812">Transmembrane</keyword>
<keyword evidence="3" id="KW-0732">Signal</keyword>
<organism evidence="4 5">
    <name type="scientific">Leptomonas seymouri</name>
    <dbReference type="NCBI Taxonomy" id="5684"/>
    <lineage>
        <taxon>Eukaryota</taxon>
        <taxon>Discoba</taxon>
        <taxon>Euglenozoa</taxon>
        <taxon>Kinetoplastea</taxon>
        <taxon>Metakinetoplastina</taxon>
        <taxon>Trypanosomatida</taxon>
        <taxon>Trypanosomatidae</taxon>
        <taxon>Leishmaniinae</taxon>
        <taxon>Leptomonas</taxon>
    </lineage>
</organism>
<dbReference type="OrthoDB" id="271875at2759"/>
<evidence type="ECO:0000256" key="3">
    <source>
        <dbReference type="SAM" id="SignalP"/>
    </source>
</evidence>
<feature type="chain" id="PRO_5005874024" evidence="3">
    <location>
        <begin position="34"/>
        <end position="677"/>
    </location>
</feature>
<feature type="region of interest" description="Disordered" evidence="1">
    <location>
        <begin position="629"/>
        <end position="658"/>
    </location>
</feature>